<evidence type="ECO:0000313" key="4">
    <source>
        <dbReference type="EMBL" id="EHG20421.1"/>
    </source>
</evidence>
<dbReference type="InterPro" id="IPR029044">
    <property type="entry name" value="Nucleotide-diphossugar_trans"/>
</dbReference>
<dbReference type="InterPro" id="IPR050065">
    <property type="entry name" value="GlmU-like"/>
</dbReference>
<dbReference type="GO" id="GO:0016779">
    <property type="term" value="F:nucleotidyltransferase activity"/>
    <property type="evidence" value="ECO:0007669"/>
    <property type="project" value="UniProtKB-KW"/>
</dbReference>
<dbReference type="PANTHER" id="PTHR43584:SF5">
    <property type="entry name" value="PROTEIN LICC"/>
    <property type="match status" value="1"/>
</dbReference>
<sequence>MTNEEFLQLYAAQKTEDEAQRLHARDMLTPYRVKNAVLMAAGYGSRLGPITEQIPKGLLRIRGEVLVERQIEQLVEAGVADIFLVTGYRSEQFAYLGTHPHVHIVENPDYHRYNNTSSLYRVLDELDNTYICSADNYFTKNVFAPYVYRSYYAATYGDEPTEEYYLSVDADDRITGVQIGGARGWYMMGHVYFTRAFSEKFRTLLRHAYEIDAAVREMLWEQVYMQHLNELILYRKCYPQGIIYEFDTLSDILAFDPKFR</sequence>
<dbReference type="Proteomes" id="UP000004129">
    <property type="component" value="Unassembled WGS sequence"/>
</dbReference>
<proteinExistence type="predicted"/>
<protein>
    <recommendedName>
        <fullName evidence="3">MobA-like NTP transferase domain-containing protein</fullName>
    </recommendedName>
</protein>
<dbReference type="eggNOG" id="COG4750">
    <property type="taxonomic scope" value="Bacteria"/>
</dbReference>
<dbReference type="InterPro" id="IPR017189">
    <property type="entry name" value="CTP-phospocholine_CTT"/>
</dbReference>
<dbReference type="SUPFAM" id="SSF53448">
    <property type="entry name" value="Nucleotide-diphospho-sugar transferases"/>
    <property type="match status" value="1"/>
</dbReference>
<gene>
    <name evidence="4" type="ORF">HMPREF9334_01317</name>
</gene>
<reference evidence="4 5" key="1">
    <citation type="submission" date="2011-08" db="EMBL/GenBank/DDBJ databases">
        <title>The Genome Sequence of Selenomonas infelix ATCC 43532.</title>
        <authorList>
            <consortium name="The Broad Institute Genome Sequencing Platform"/>
            <person name="Earl A."/>
            <person name="Ward D."/>
            <person name="Feldgarden M."/>
            <person name="Gevers D."/>
            <person name="Izard J."/>
            <person name="Blanton J.M."/>
            <person name="Baranova O.V."/>
            <person name="Dewhirst F.E."/>
            <person name="Young S.K."/>
            <person name="Zeng Q."/>
            <person name="Gargeya S."/>
            <person name="Fitzgerald M."/>
            <person name="Haas B."/>
            <person name="Abouelleil A."/>
            <person name="Alvarado L."/>
            <person name="Arachchi H.M."/>
            <person name="Berlin A."/>
            <person name="Brown A."/>
            <person name="Chapman S.B."/>
            <person name="Chen Z."/>
            <person name="Dunbar C."/>
            <person name="Freedman E."/>
            <person name="Gearin G."/>
            <person name="Gellesch M."/>
            <person name="Goldberg J."/>
            <person name="Griggs A."/>
            <person name="Gujja S."/>
            <person name="Heiman D."/>
            <person name="Howarth C."/>
            <person name="Larson L."/>
            <person name="Lui A."/>
            <person name="MacDonald P.J.P."/>
            <person name="Montmayeur A."/>
            <person name="Murphy C."/>
            <person name="Neiman D."/>
            <person name="Pearson M."/>
            <person name="Priest M."/>
            <person name="Roberts A."/>
            <person name="Saif S."/>
            <person name="Shea T."/>
            <person name="Shenoy N."/>
            <person name="Sisk P."/>
            <person name="Stolte C."/>
            <person name="Sykes S."/>
            <person name="Wortman J."/>
            <person name="Nusbaum C."/>
            <person name="Birren B."/>
        </authorList>
    </citation>
    <scope>NUCLEOTIDE SEQUENCE [LARGE SCALE GENOMIC DNA]</scope>
    <source>
        <strain evidence="4 5">ATCC 43532</strain>
    </source>
</reference>
<dbReference type="HOGENOM" id="CLU_029499_5_2_9"/>
<comment type="caution">
    <text evidence="4">The sequence shown here is derived from an EMBL/GenBank/DDBJ whole genome shotgun (WGS) entry which is preliminary data.</text>
</comment>
<evidence type="ECO:0000313" key="5">
    <source>
        <dbReference type="Proteomes" id="UP000004129"/>
    </source>
</evidence>
<feature type="domain" description="MobA-like NTP transferase" evidence="3">
    <location>
        <begin position="36"/>
        <end position="142"/>
    </location>
</feature>
<evidence type="ECO:0000259" key="3">
    <source>
        <dbReference type="Pfam" id="PF12804"/>
    </source>
</evidence>
<organism evidence="4 5">
    <name type="scientific">Selenomonas infelix ATCC 43532</name>
    <dbReference type="NCBI Taxonomy" id="679201"/>
    <lineage>
        <taxon>Bacteria</taxon>
        <taxon>Bacillati</taxon>
        <taxon>Bacillota</taxon>
        <taxon>Negativicutes</taxon>
        <taxon>Selenomonadales</taxon>
        <taxon>Selenomonadaceae</taxon>
        <taxon>Selenomonas</taxon>
    </lineage>
</organism>
<evidence type="ECO:0000256" key="2">
    <source>
        <dbReference type="ARBA" id="ARBA00022695"/>
    </source>
</evidence>
<accession>G5GPY6</accession>
<dbReference type="RefSeq" id="WP_006692765.1">
    <property type="nucleotide sequence ID" value="NZ_JH376799.1"/>
</dbReference>
<dbReference type="EMBL" id="ACZM01000015">
    <property type="protein sequence ID" value="EHG20421.1"/>
    <property type="molecule type" value="Genomic_DNA"/>
</dbReference>
<keyword evidence="2" id="KW-0548">Nucleotidyltransferase</keyword>
<dbReference type="PIRSF" id="PIRSF037382">
    <property type="entry name" value="CCT_LicC"/>
    <property type="match status" value="1"/>
</dbReference>
<dbReference type="PATRIC" id="fig|679201.3.peg.1329"/>
<dbReference type="CDD" id="cd02523">
    <property type="entry name" value="PC_cytidylyltransferase"/>
    <property type="match status" value="1"/>
</dbReference>
<dbReference type="STRING" id="679201.HMPREF9334_01317"/>
<keyword evidence="1" id="KW-0808">Transferase</keyword>
<dbReference type="Gene3D" id="3.90.550.10">
    <property type="entry name" value="Spore Coat Polysaccharide Biosynthesis Protein SpsA, Chain A"/>
    <property type="match status" value="1"/>
</dbReference>
<name>G5GPY6_9FIRM</name>
<evidence type="ECO:0000256" key="1">
    <source>
        <dbReference type="ARBA" id="ARBA00022679"/>
    </source>
</evidence>
<dbReference type="Pfam" id="PF12804">
    <property type="entry name" value="NTP_transf_3"/>
    <property type="match status" value="1"/>
</dbReference>
<keyword evidence="5" id="KW-1185">Reference proteome</keyword>
<dbReference type="InterPro" id="IPR025877">
    <property type="entry name" value="MobA-like_NTP_Trfase"/>
</dbReference>
<dbReference type="PANTHER" id="PTHR43584">
    <property type="entry name" value="NUCLEOTIDYL TRANSFERASE"/>
    <property type="match status" value="1"/>
</dbReference>
<dbReference type="AlphaFoldDB" id="G5GPY6"/>